<dbReference type="SUPFAM" id="SSF141571">
    <property type="entry name" value="Pentapeptide repeat-like"/>
    <property type="match status" value="1"/>
</dbReference>
<evidence type="ECO:0000313" key="4">
    <source>
        <dbReference type="EMBL" id="EAR95210.2"/>
    </source>
</evidence>
<dbReference type="STRING" id="312017.Q23FE3"/>
<gene>
    <name evidence="4" type="ORF">TTHERM_00378740</name>
</gene>
<dbReference type="PROSITE" id="PS50294">
    <property type="entry name" value="WD_REPEATS_REGION"/>
    <property type="match status" value="5"/>
</dbReference>
<evidence type="ECO:0000256" key="1">
    <source>
        <dbReference type="ARBA" id="ARBA00022574"/>
    </source>
</evidence>
<keyword evidence="5" id="KW-1185">Reference proteome</keyword>
<dbReference type="GO" id="GO:0030621">
    <property type="term" value="F:U4 snRNA binding"/>
    <property type="evidence" value="ECO:0007669"/>
    <property type="project" value="TreeGrafter"/>
</dbReference>
<dbReference type="SMART" id="SM00320">
    <property type="entry name" value="WD40"/>
    <property type="match status" value="15"/>
</dbReference>
<feature type="repeat" description="WD" evidence="3">
    <location>
        <begin position="2119"/>
        <end position="2152"/>
    </location>
</feature>
<proteinExistence type="predicted"/>
<reference evidence="5" key="1">
    <citation type="journal article" date="2006" name="PLoS Biol.">
        <title>Macronuclear genome sequence of the ciliate Tetrahymena thermophila, a model eukaryote.</title>
        <authorList>
            <person name="Eisen J.A."/>
            <person name="Coyne R.S."/>
            <person name="Wu M."/>
            <person name="Wu D."/>
            <person name="Thiagarajan M."/>
            <person name="Wortman J.R."/>
            <person name="Badger J.H."/>
            <person name="Ren Q."/>
            <person name="Amedeo P."/>
            <person name="Jones K.M."/>
            <person name="Tallon L.J."/>
            <person name="Delcher A.L."/>
            <person name="Salzberg S.L."/>
            <person name="Silva J.C."/>
            <person name="Haas B.J."/>
            <person name="Majoros W.H."/>
            <person name="Farzad M."/>
            <person name="Carlton J.M."/>
            <person name="Smith R.K. Jr."/>
            <person name="Garg J."/>
            <person name="Pearlman R.E."/>
            <person name="Karrer K.M."/>
            <person name="Sun L."/>
            <person name="Manning G."/>
            <person name="Elde N.C."/>
            <person name="Turkewitz A.P."/>
            <person name="Asai D.J."/>
            <person name="Wilkes D.E."/>
            <person name="Wang Y."/>
            <person name="Cai H."/>
            <person name="Collins K."/>
            <person name="Stewart B.A."/>
            <person name="Lee S.R."/>
            <person name="Wilamowska K."/>
            <person name="Weinberg Z."/>
            <person name="Ruzzo W.L."/>
            <person name="Wloga D."/>
            <person name="Gaertig J."/>
            <person name="Frankel J."/>
            <person name="Tsao C.-C."/>
            <person name="Gorovsky M.A."/>
            <person name="Keeling P.J."/>
            <person name="Waller R.F."/>
            <person name="Patron N.J."/>
            <person name="Cherry J.M."/>
            <person name="Stover N.A."/>
            <person name="Krieger C.J."/>
            <person name="del Toro C."/>
            <person name="Ryder H.F."/>
            <person name="Williamson S.C."/>
            <person name="Barbeau R.A."/>
            <person name="Hamilton E.P."/>
            <person name="Orias E."/>
        </authorList>
    </citation>
    <scope>NUCLEOTIDE SEQUENCE [LARGE SCALE GENOMIC DNA]</scope>
    <source>
        <strain evidence="5">SB210</strain>
    </source>
</reference>
<feature type="repeat" description="WD" evidence="3">
    <location>
        <begin position="1595"/>
        <end position="1630"/>
    </location>
</feature>
<accession>Q23FE3</accession>
<sequence>MYRFGENIHQEFQKKYDKYIDDKKIQKDIQLSAQVFEMHQMFTKCLYNFKPLIAQNSEGYRIMIFHILQVYQQYMLTGLVNTDQFIQKDIKEHIKEIEYFIQYLKLKVKTQPCLDLVFLSEFYLDINRNRVGLDTASLTGYEKLADFMIDAVVFSLKAVVAIHTGAVVELIPDIVEFVLKVCKELNDIREYQSNQFVKVDGIQIKNMKFLFLFNLYKTKIDKFKGEFLRLPAEKEIEFFIEQYLIFKEKKLSDQYMLYILAQINFLFDVVLFEKSSKSDFEGIKNVADLMHNFVDILLQRSNNKDKQKEQQSYYSFAVKNTTFRFLANSILIKYRIILGKIPFKQEEQQQITIHLIHSLLSEKDDRVKILFKKDQKLIDIAKQVIIDDQLSQDVINYAIQRIHSMQEYHLESVQEKIRNKSDIEKQIIRCLYEKWEDEVHRRQESNIEQKDDVLLEVIQFYVNQKITVIKGQLSQKEDQKLTNAIDDIFEFFLKSDSLQSSTDETVCQVKKTCRILGILAEGGAGKSMLLRQIEARLKEEDEDGLSILPIFIKCNSLDAQNPSIESYLESFDFPIEQIEKLKQSDWNKLILLDGFDEYSGNYFNVYSQLKISEWQNTLVIVSSRQEKLSVDDASLCFSIKDDNFNVIESSYVLVKLLEFQKKDIEIYYQQFFRKLSIQQEYDEVQQKKLELEKIKVMEECLQNKQIEKLLYLPINLYLFTRLIAEIQDNSKRDIIEQITDQISVQEYFFSQQFRREAISFIDDYKIQSKIYNREELITMIVSNYFTYFQTIAIHMFSNLQKKNFLQVRLFQIKNIFSLSENVQSILNDEQKEDLKQKILLYENSNIITRFQSLESIRNNGVNDSNVQDYVNLLSQEDENDKLFYLDLIEFKHKSIYEYFAARAMKTDFDIHKESIFKLSLSELEKFNINKKTIINPGKNQTEYQILKKFYKLIQKDIDSQFFRETYYLDSLQHNNRYIQYLKRSIIKNSNDISLIDIGASNLISVLFLSNFQFPRLNLSRCSFSRAYIPQQKDESINLDYCNLSEAYLKGSNLNFIYANTKNANFHSFQLKYNSKNTFSYKSVVIGEGNSIYALSLTGYLNEFRISKGDFSIVRSQSISQEPLYDLCMCSGNLILHSDNNLIQVNKRTFRNENQKKFSEGIKYICVSTYNQILVLTGTSSCYYGSFEFGFNFIKNVKGNKAMFSSTGNYLLLANTENKLEIRKVSDNFNNVTSLFFKAEQKIVAAFSSDDTYLLVAQQNKLKVLKQSQNQFVLSEQFEIDNQSASDIVSLAFSNNDQYLVISSSNSSQIREFIQPINSTKSQSLTVSQINTSKALEKNEFIIKVMNFIAINQTLQFTNDSQYLLAYNQFQLSLFDSSFELLNQKQQNPLNEIKAFAISPDEQNIALYSLDDSCKFFNTSQNYQLQDQFNNNTLISTQIAFSSDGLYFAVCFADKTCYIRNAKNFFKHKCEIPIELNNKCILDFYKKKNREYLIIVSDLRYYILDVQNDFQILINHPLINSAAAIAKNGLLLAYCLEDSLTVFDLFDKSKIIIKENNYTDTNKLIAFSGDSKYFAQSFEKTKCQIWLLEKQQKKTLTCHDQQISSIAFSGDGQYFATSSIDFTCKLWSVSTDFDLLETIDCSNSCVTYLTFYPHRNILVACDQDFSFQLWDIEKMYISINKNKINQGDYVSSQFSPDNKYLAIGTSEGYCKIWNTKNYKSLFKIKVYSKSINQVIFSSNGKYIITSSEDKTCRVIEIQNNNFKLTNYVIYHFGPIIQICISQDCKYLVTSSTDKKCNIWNTQEGFKLQSTLKDNNNKIISIVSISADSSHLACCTEKDNVLNIYNLSDLKLIYKKQFKFTIVSIIYSSDGNYLIICTLHGNEILSKFNYQTLFIQENDLNLYKSLTVSQDSNYIAAVHEFDDQNECSLIKIDQGFKDIQKIQHISEYLNKVSISIDADYLAVMSDKDQFKILNKYSRIQNVKQIKCNRRAIYSICFSKDGRYLVTSTSEDLCEVWDSQDQYRKIKEARISHNRQNFSQRNSSSEEVDLLLSSLQKNQIILDLNAESQLNKQFEKGEQFDSNSHIFAAAFSFDDMYLATASSDKTCKVWQVENSFYLHKTLTGHSSSVSSVSFSPDGQYLITGSKDSSFKIWSLLNDFQLLQTIQNSFNQNFPISSVAFSSYGKYFATGSYDNSCKIWNAQNEFKLLQQLDGHTSHVYCIAFSDNDQFFASGSSDSTCKIWRIGDKFKLVKSIEFHKSGVYALNFSKQSKYLATGSYDGTCGIWNASSQFQLISLINNIQSGIYSLAFSNDGEQLIIGNQISSMQTTLKTQNKLQIIQIQQDYNSIYLL</sequence>
<dbReference type="CDD" id="cd00200">
    <property type="entry name" value="WD40"/>
    <property type="match status" value="1"/>
</dbReference>
<dbReference type="HOGENOM" id="CLU_000947_0_0_1"/>
<dbReference type="Pfam" id="PF00400">
    <property type="entry name" value="WD40"/>
    <property type="match status" value="11"/>
</dbReference>
<feature type="repeat" description="WD" evidence="3">
    <location>
        <begin position="2172"/>
        <end position="2206"/>
    </location>
</feature>
<evidence type="ECO:0000313" key="5">
    <source>
        <dbReference type="Proteomes" id="UP000009168"/>
    </source>
</evidence>
<dbReference type="Gene3D" id="2.160.20.80">
    <property type="entry name" value="E3 ubiquitin-protein ligase SopA"/>
    <property type="match status" value="1"/>
</dbReference>
<dbReference type="SUPFAM" id="SSF50978">
    <property type="entry name" value="WD40 repeat-like"/>
    <property type="match status" value="4"/>
</dbReference>
<feature type="repeat" description="WD" evidence="3">
    <location>
        <begin position="1767"/>
        <end position="1808"/>
    </location>
</feature>
<dbReference type="Gene3D" id="2.130.10.10">
    <property type="entry name" value="YVTN repeat-like/Quinoprotein amine dehydrogenase"/>
    <property type="match status" value="6"/>
</dbReference>
<dbReference type="eggNOG" id="KOG0263">
    <property type="taxonomic scope" value="Eukaryota"/>
</dbReference>
<feature type="repeat" description="WD" evidence="3">
    <location>
        <begin position="2251"/>
        <end position="2292"/>
    </location>
</feature>
<dbReference type="PANTHER" id="PTHR19846">
    <property type="entry name" value="WD40 REPEAT PROTEIN"/>
    <property type="match status" value="1"/>
</dbReference>
<evidence type="ECO:0000256" key="2">
    <source>
        <dbReference type="ARBA" id="ARBA00022737"/>
    </source>
</evidence>
<dbReference type="InterPro" id="IPR015943">
    <property type="entry name" value="WD40/YVTN_repeat-like_dom_sf"/>
</dbReference>
<dbReference type="PROSITE" id="PS50082">
    <property type="entry name" value="WD_REPEATS_2"/>
    <property type="match status" value="8"/>
</dbReference>
<organism evidence="4 5">
    <name type="scientific">Tetrahymena thermophila (strain SB210)</name>
    <dbReference type="NCBI Taxonomy" id="312017"/>
    <lineage>
        <taxon>Eukaryota</taxon>
        <taxon>Sar</taxon>
        <taxon>Alveolata</taxon>
        <taxon>Ciliophora</taxon>
        <taxon>Intramacronucleata</taxon>
        <taxon>Oligohymenophorea</taxon>
        <taxon>Hymenostomatida</taxon>
        <taxon>Tetrahymenina</taxon>
        <taxon>Tetrahymenidae</taxon>
        <taxon>Tetrahymena</taxon>
    </lineage>
</organism>
<feature type="repeat" description="WD" evidence="3">
    <location>
        <begin position="1983"/>
        <end position="2015"/>
    </location>
</feature>
<keyword evidence="1 3" id="KW-0853">WD repeat</keyword>
<dbReference type="GO" id="GO:0017070">
    <property type="term" value="F:U6 snRNA binding"/>
    <property type="evidence" value="ECO:0007669"/>
    <property type="project" value="TreeGrafter"/>
</dbReference>
<dbReference type="RefSeq" id="XP_001015455.2">
    <property type="nucleotide sequence ID" value="XM_001015455.2"/>
</dbReference>
<dbReference type="GO" id="GO:0046540">
    <property type="term" value="C:U4/U6 x U5 tri-snRNP complex"/>
    <property type="evidence" value="ECO:0007669"/>
    <property type="project" value="TreeGrafter"/>
</dbReference>
<feature type="repeat" description="WD" evidence="3">
    <location>
        <begin position="2208"/>
        <end position="2241"/>
    </location>
</feature>
<evidence type="ECO:0000256" key="3">
    <source>
        <dbReference type="PROSITE-ProRule" id="PRU00221"/>
    </source>
</evidence>
<dbReference type="PANTHER" id="PTHR19846:SF0">
    <property type="entry name" value="PRE-MRNA PROCESSING FACTOR 4"/>
    <property type="match status" value="1"/>
</dbReference>
<dbReference type="EMBL" id="GG662706">
    <property type="protein sequence ID" value="EAR95210.2"/>
    <property type="molecule type" value="Genomic_DNA"/>
</dbReference>
<name>Q23FE3_TETTS</name>
<dbReference type="Proteomes" id="UP000009168">
    <property type="component" value="Unassembled WGS sequence"/>
</dbReference>
<dbReference type="InterPro" id="IPR036322">
    <property type="entry name" value="WD40_repeat_dom_sf"/>
</dbReference>
<protein>
    <submittedName>
        <fullName evidence="4">WD domain, G-beta repeat protein</fullName>
    </submittedName>
</protein>
<dbReference type="InterPro" id="IPR001680">
    <property type="entry name" value="WD40_rpt"/>
</dbReference>
<dbReference type="InParanoid" id="Q23FE3"/>
<dbReference type="GO" id="GO:0000398">
    <property type="term" value="P:mRNA splicing, via spliceosome"/>
    <property type="evidence" value="ECO:0007669"/>
    <property type="project" value="TreeGrafter"/>
</dbReference>
<keyword evidence="2" id="KW-0677">Repeat</keyword>
<dbReference type="OrthoDB" id="6252103at2759"/>
<dbReference type="PROSITE" id="PS00678">
    <property type="entry name" value="WD_REPEATS_1"/>
    <property type="match status" value="2"/>
</dbReference>
<dbReference type="KEGG" id="tet:TTHERM_00378740"/>
<dbReference type="GeneID" id="7828272"/>
<dbReference type="InterPro" id="IPR019775">
    <property type="entry name" value="WD40_repeat_CS"/>
</dbReference>
<feature type="repeat" description="WD" evidence="3">
    <location>
        <begin position="2076"/>
        <end position="2117"/>
    </location>
</feature>